<feature type="transmembrane region" description="Helical" evidence="2">
    <location>
        <begin position="236"/>
        <end position="253"/>
    </location>
</feature>
<feature type="compositionally biased region" description="Low complexity" evidence="1">
    <location>
        <begin position="545"/>
        <end position="556"/>
    </location>
</feature>
<dbReference type="AlphaFoldDB" id="F3ZWX4"/>
<dbReference type="eggNOG" id="ENOG5032RFM">
    <property type="taxonomic scope" value="Bacteria"/>
</dbReference>
<evidence type="ECO:0000256" key="2">
    <source>
        <dbReference type="SAM" id="Phobius"/>
    </source>
</evidence>
<feature type="signal peptide" evidence="3">
    <location>
        <begin position="1"/>
        <end position="24"/>
    </location>
</feature>
<gene>
    <name evidence="4" type="ordered locus">Mahau_2434</name>
</gene>
<keyword evidence="5" id="KW-1185">Reference proteome</keyword>
<organism evidence="4 5">
    <name type="scientific">Mahella australiensis (strain DSM 15567 / CIP 107919 / 50-1 BON)</name>
    <dbReference type="NCBI Taxonomy" id="697281"/>
    <lineage>
        <taxon>Bacteria</taxon>
        <taxon>Bacillati</taxon>
        <taxon>Bacillota</taxon>
        <taxon>Clostridia</taxon>
        <taxon>Thermoanaerobacterales</taxon>
        <taxon>Thermoanaerobacterales Family IV. Incertae Sedis</taxon>
        <taxon>Mahella</taxon>
    </lineage>
</organism>
<dbReference type="HOGENOM" id="CLU_386263_0_0_9"/>
<dbReference type="KEGG" id="mas:Mahau_2434"/>
<name>F3ZWX4_MAHA5</name>
<feature type="transmembrane region" description="Helical" evidence="2">
    <location>
        <begin position="329"/>
        <end position="345"/>
    </location>
</feature>
<dbReference type="Pfam" id="PF18895">
    <property type="entry name" value="T4SS_pilin"/>
    <property type="match status" value="1"/>
</dbReference>
<keyword evidence="2" id="KW-0812">Transmembrane</keyword>
<feature type="transmembrane region" description="Helical" evidence="2">
    <location>
        <begin position="273"/>
        <end position="291"/>
    </location>
</feature>
<sequence>MQYKKILTVVIIAIVILLPFTASAADPDLTKAINLIRNDDDITIDFYMLASLSAGPADAMLTSDDVTQIINAVKARSDKGKITVKTKDIDLSKPKKGILRMSVTTTKNGKTQFVSLGFEGDYKQAYASANNIYKAIVEKPAAEGDTKQQATSTVSAARAAVDAEEGNIFEKILAQVIVSVATAIQQFGRGLLDFKDLDTLIFNKGETVDALITNPVIMSSDWDAAMNTWFTRIQTLAFPILLISVIITGFRFINAGTKGPRAREEAIDAIQRLALSGILLLFAPAFVKTLLKVNNALVMGISGMIGNGSSLSDTIGLSDNLISNIKTGSPLLTAFVILLFAFLEFRLNIMFFMRMFTITVLYIFTPFVAALWTIEKSVSAAGIWMGEIISNIFMQTAYAFVFMIFLQFTPYMGTGGTLVCAMVLIPISEMIRNSVQNLWIRLSGFDEAGASSKVAGMLGTVAALPTLGKTVAAQFGGMSSAGKVLGALGKGAAGAAAAGAAAGASAAGGSGASGTGGSGASAAAAAGMMSMAGASGSVGSGGAADGMAGASGEASAPNPAPKQPGVHSPVMGGSVSNARANMITGLGLVQGAANIAQTLTHGVASVAALPAGQAGQQLASGLGSLAGTAVRAVGTPLAMAGSSIATSLQNKEGIKGVGKAWNEAVGVQGGGLRNNIKAAGRSVQVASKTAFSGLNAAADTINYHSRVDSLDKMRP</sequence>
<dbReference type="Proteomes" id="UP000008457">
    <property type="component" value="Chromosome"/>
</dbReference>
<protein>
    <recommendedName>
        <fullName evidence="6">TrbL/VirB6 plasmid conjugal transfer protein</fullName>
    </recommendedName>
</protein>
<feature type="transmembrane region" description="Helical" evidence="2">
    <location>
        <begin position="384"/>
        <end position="405"/>
    </location>
</feature>
<keyword evidence="2" id="KW-0472">Membrane</keyword>
<dbReference type="EMBL" id="CP002360">
    <property type="protein sequence ID" value="AEE97596.1"/>
    <property type="molecule type" value="Genomic_DNA"/>
</dbReference>
<feature type="transmembrane region" description="Helical" evidence="2">
    <location>
        <begin position="351"/>
        <end position="372"/>
    </location>
</feature>
<dbReference type="RefSeq" id="WP_013782022.1">
    <property type="nucleotide sequence ID" value="NC_015520.1"/>
</dbReference>
<reference evidence="5" key="1">
    <citation type="submission" date="2010-11" db="EMBL/GenBank/DDBJ databases">
        <title>The complete genome of Mahella australiensis DSM 15567.</title>
        <authorList>
            <consortium name="US DOE Joint Genome Institute (JGI-PGF)"/>
            <person name="Lucas S."/>
            <person name="Copeland A."/>
            <person name="Lapidus A."/>
            <person name="Bruce D."/>
            <person name="Goodwin L."/>
            <person name="Pitluck S."/>
            <person name="Kyrpides N."/>
            <person name="Mavromatis K."/>
            <person name="Pagani I."/>
            <person name="Ivanova N."/>
            <person name="Teshima H."/>
            <person name="Brettin T."/>
            <person name="Detter J.C."/>
            <person name="Han C."/>
            <person name="Tapia R."/>
            <person name="Land M."/>
            <person name="Hauser L."/>
            <person name="Markowitz V."/>
            <person name="Cheng J.-F."/>
            <person name="Hugenholtz P."/>
            <person name="Woyke T."/>
            <person name="Wu D."/>
            <person name="Spring S."/>
            <person name="Pukall R."/>
            <person name="Steenblock K."/>
            <person name="Schneider S."/>
            <person name="Klenk H.-P."/>
            <person name="Eisen J.A."/>
        </authorList>
    </citation>
    <scope>NUCLEOTIDE SEQUENCE [LARGE SCALE GENOMIC DNA]</scope>
    <source>
        <strain evidence="5">DSM 15567 / CIP 107919 / 50-1 BON</strain>
    </source>
</reference>
<proteinExistence type="predicted"/>
<evidence type="ECO:0000313" key="5">
    <source>
        <dbReference type="Proteomes" id="UP000008457"/>
    </source>
</evidence>
<dbReference type="OrthoDB" id="1715299at2"/>
<evidence type="ECO:0008006" key="6">
    <source>
        <dbReference type="Google" id="ProtNLM"/>
    </source>
</evidence>
<evidence type="ECO:0000313" key="4">
    <source>
        <dbReference type="EMBL" id="AEE97596.1"/>
    </source>
</evidence>
<keyword evidence="2" id="KW-1133">Transmembrane helix</keyword>
<accession>F3ZWX4</accession>
<reference evidence="4 5" key="2">
    <citation type="journal article" date="2011" name="Stand. Genomic Sci.">
        <title>Complete genome sequence of Mahella australiensis type strain (50-1 BON).</title>
        <authorList>
            <person name="Sikorski J."/>
            <person name="Teshima H."/>
            <person name="Nolan M."/>
            <person name="Lucas S."/>
            <person name="Hammon N."/>
            <person name="Deshpande S."/>
            <person name="Cheng J.F."/>
            <person name="Pitluck S."/>
            <person name="Liolios K."/>
            <person name="Pagani I."/>
            <person name="Ivanova N."/>
            <person name="Huntemann M."/>
            <person name="Mavromatis K."/>
            <person name="Ovchinikova G."/>
            <person name="Pati A."/>
            <person name="Tapia R."/>
            <person name="Han C."/>
            <person name="Goodwin L."/>
            <person name="Chen A."/>
            <person name="Palaniappan K."/>
            <person name="Land M."/>
            <person name="Hauser L."/>
            <person name="Ngatchou-Djao O.D."/>
            <person name="Rohde M."/>
            <person name="Pukall R."/>
            <person name="Spring S."/>
            <person name="Abt B."/>
            <person name="Goker M."/>
            <person name="Detter J.C."/>
            <person name="Woyke T."/>
            <person name="Bristow J."/>
            <person name="Markowitz V."/>
            <person name="Hugenholtz P."/>
            <person name="Eisen J.A."/>
            <person name="Kyrpides N.C."/>
            <person name="Klenk H.P."/>
            <person name="Lapidus A."/>
        </authorList>
    </citation>
    <scope>NUCLEOTIDE SEQUENCE [LARGE SCALE GENOMIC DNA]</scope>
    <source>
        <strain evidence="5">DSM 15567 / CIP 107919 / 50-1 BON</strain>
    </source>
</reference>
<feature type="transmembrane region" description="Helical" evidence="2">
    <location>
        <begin position="411"/>
        <end position="431"/>
    </location>
</feature>
<dbReference type="STRING" id="697281.Mahau_2434"/>
<evidence type="ECO:0000256" key="1">
    <source>
        <dbReference type="SAM" id="MobiDB-lite"/>
    </source>
</evidence>
<keyword evidence="3" id="KW-0732">Signal</keyword>
<evidence type="ECO:0000256" key="3">
    <source>
        <dbReference type="SAM" id="SignalP"/>
    </source>
</evidence>
<dbReference type="InterPro" id="IPR043993">
    <property type="entry name" value="T4SS_pilin"/>
</dbReference>
<feature type="chain" id="PRO_5003309654" description="TrbL/VirB6 plasmid conjugal transfer protein" evidence="3">
    <location>
        <begin position="25"/>
        <end position="715"/>
    </location>
</feature>
<feature type="region of interest" description="Disordered" evidence="1">
    <location>
        <begin position="544"/>
        <end position="573"/>
    </location>
</feature>